<protein>
    <recommendedName>
        <fullName evidence="5">ZZ-type domain-containing protein</fullName>
    </recommendedName>
</protein>
<evidence type="ECO:0000256" key="1">
    <source>
        <dbReference type="ARBA" id="ARBA00022723"/>
    </source>
</evidence>
<keyword evidence="1" id="KW-0479">Metal-binding</keyword>
<dbReference type="eggNOG" id="KOG4582">
    <property type="taxonomic scope" value="Eukaryota"/>
</dbReference>
<keyword evidence="3" id="KW-0862">Zinc</keyword>
<dbReference type="GO" id="GO:0044753">
    <property type="term" value="C:amphisome"/>
    <property type="evidence" value="ECO:0007669"/>
    <property type="project" value="TreeGrafter"/>
</dbReference>
<dbReference type="FunCoup" id="G0NIR9">
    <property type="interactions" value="1086"/>
</dbReference>
<gene>
    <name evidence="6" type="ORF">CAEBREN_19092</name>
</gene>
<dbReference type="FunFam" id="3.30.60.90:FF:000016">
    <property type="entry name" value="Refractory to sigma P"/>
    <property type="match status" value="1"/>
</dbReference>
<evidence type="ECO:0000313" key="6">
    <source>
        <dbReference type="EMBL" id="EGT32009.1"/>
    </source>
</evidence>
<evidence type="ECO:0000259" key="5">
    <source>
        <dbReference type="PROSITE" id="PS50135"/>
    </source>
</evidence>
<evidence type="ECO:0000256" key="3">
    <source>
        <dbReference type="ARBA" id="ARBA00022833"/>
    </source>
</evidence>
<dbReference type="SUPFAM" id="SSF57850">
    <property type="entry name" value="RING/U-box"/>
    <property type="match status" value="1"/>
</dbReference>
<dbReference type="Gene3D" id="3.30.60.90">
    <property type="match status" value="1"/>
</dbReference>
<dbReference type="Proteomes" id="UP000008068">
    <property type="component" value="Unassembled WGS sequence"/>
</dbReference>
<dbReference type="GO" id="GO:0008270">
    <property type="term" value="F:zinc ion binding"/>
    <property type="evidence" value="ECO:0007669"/>
    <property type="project" value="UniProtKB-KW"/>
</dbReference>
<dbReference type="SMART" id="SM00291">
    <property type="entry name" value="ZnF_ZZ"/>
    <property type="match status" value="1"/>
</dbReference>
<evidence type="ECO:0000313" key="7">
    <source>
        <dbReference type="Proteomes" id="UP000008068"/>
    </source>
</evidence>
<reference evidence="7" key="1">
    <citation type="submission" date="2011-07" db="EMBL/GenBank/DDBJ databases">
        <authorList>
            <consortium name="Caenorhabditis brenneri Sequencing and Analysis Consortium"/>
            <person name="Wilson R.K."/>
        </authorList>
    </citation>
    <scope>NUCLEOTIDE SEQUENCE [LARGE SCALE GENOMIC DNA]</scope>
    <source>
        <strain evidence="7">PB2801</strain>
    </source>
</reference>
<dbReference type="GO" id="GO:0070530">
    <property type="term" value="F:K63-linked polyubiquitin modification-dependent protein binding"/>
    <property type="evidence" value="ECO:0007669"/>
    <property type="project" value="TreeGrafter"/>
</dbReference>
<accession>G0NIR9</accession>
<dbReference type="PANTHER" id="PTHR15090">
    <property type="entry name" value="SEQUESTOSOME 1-RELATED"/>
    <property type="match status" value="1"/>
</dbReference>
<dbReference type="EMBL" id="GL379892">
    <property type="protein sequence ID" value="EGT32009.1"/>
    <property type="molecule type" value="Genomic_DNA"/>
</dbReference>
<dbReference type="AlphaFoldDB" id="G0NIR9"/>
<dbReference type="InParanoid" id="G0NIR9"/>
<dbReference type="PROSITE" id="PS01357">
    <property type="entry name" value="ZF_ZZ_1"/>
    <property type="match status" value="1"/>
</dbReference>
<organism evidence="7">
    <name type="scientific">Caenorhabditis brenneri</name>
    <name type="common">Nematode worm</name>
    <dbReference type="NCBI Taxonomy" id="135651"/>
    <lineage>
        <taxon>Eukaryota</taxon>
        <taxon>Metazoa</taxon>
        <taxon>Ecdysozoa</taxon>
        <taxon>Nematoda</taxon>
        <taxon>Chromadorea</taxon>
        <taxon>Rhabditida</taxon>
        <taxon>Rhabditina</taxon>
        <taxon>Rhabditomorpha</taxon>
        <taxon>Rhabditoidea</taxon>
        <taxon>Rhabditidae</taxon>
        <taxon>Peloderinae</taxon>
        <taxon>Caenorhabditis</taxon>
    </lineage>
</organism>
<dbReference type="OrthoDB" id="2122982at2759"/>
<dbReference type="GO" id="GO:0000423">
    <property type="term" value="P:mitophagy"/>
    <property type="evidence" value="ECO:0007669"/>
    <property type="project" value="TreeGrafter"/>
</dbReference>
<dbReference type="InterPro" id="IPR000433">
    <property type="entry name" value="Znf_ZZ"/>
</dbReference>
<proteinExistence type="predicted"/>
<dbReference type="GO" id="GO:0007032">
    <property type="term" value="P:endosome organization"/>
    <property type="evidence" value="ECO:0007669"/>
    <property type="project" value="TreeGrafter"/>
</dbReference>
<dbReference type="GO" id="GO:0005080">
    <property type="term" value="F:protein kinase C binding"/>
    <property type="evidence" value="ECO:0007669"/>
    <property type="project" value="TreeGrafter"/>
</dbReference>
<dbReference type="GO" id="GO:0016235">
    <property type="term" value="C:aggresome"/>
    <property type="evidence" value="ECO:0007669"/>
    <property type="project" value="TreeGrafter"/>
</dbReference>
<evidence type="ECO:0000256" key="4">
    <source>
        <dbReference type="PROSITE-ProRule" id="PRU00228"/>
    </source>
</evidence>
<sequence>MSFADELKLVAPEDRSMFEEEYEKNGRTVTELPIDGSFVRCPPGGYRHPRRTVHVTFYTHSDHKIVRMYLDEESCFEEVAQKAAELLPTVQWKICSGTQYQYDFEFHSSRQLWDSIQQTPICRFYYLLIRLERLHPVSPDVRCDSCKRSIIGHRFKCTECADFDICQSCEGFAVHSEHAMLRIVNSGTHVPGYITANAPSYVFGH</sequence>
<evidence type="ECO:0000256" key="2">
    <source>
        <dbReference type="ARBA" id="ARBA00022771"/>
    </source>
</evidence>
<dbReference type="CDD" id="cd02340">
    <property type="entry name" value="ZZ_NBR1_like"/>
    <property type="match status" value="1"/>
</dbReference>
<dbReference type="PROSITE" id="PS50135">
    <property type="entry name" value="ZF_ZZ_2"/>
    <property type="match status" value="1"/>
</dbReference>
<dbReference type="InterPro" id="IPR043145">
    <property type="entry name" value="Znf_ZZ_sf"/>
</dbReference>
<keyword evidence="7" id="KW-1185">Reference proteome</keyword>
<dbReference type="STRING" id="135651.G0NIR9"/>
<keyword evidence="2 4" id="KW-0863">Zinc-finger</keyword>
<feature type="domain" description="ZZ-type" evidence="5">
    <location>
        <begin position="138"/>
        <end position="188"/>
    </location>
</feature>
<dbReference type="HOGENOM" id="CLU_115988_0_0_1"/>
<dbReference type="GO" id="GO:0035973">
    <property type="term" value="P:aggrephagy"/>
    <property type="evidence" value="ECO:0007669"/>
    <property type="project" value="TreeGrafter"/>
</dbReference>
<name>G0NIR9_CAEBE</name>
<dbReference type="Pfam" id="PF00569">
    <property type="entry name" value="ZZ"/>
    <property type="match status" value="1"/>
</dbReference>
<dbReference type="InterPro" id="IPR052260">
    <property type="entry name" value="Autophagy_Rcpt_SigReg"/>
</dbReference>
<dbReference type="PANTHER" id="PTHR15090:SF6">
    <property type="entry name" value="ZZ-TYPE DOMAIN-CONTAINING PROTEIN"/>
    <property type="match status" value="1"/>
</dbReference>